<protein>
    <submittedName>
        <fullName evidence="3">DNA-binding transcriptional regulator, XRE-family HTH domain</fullName>
    </submittedName>
</protein>
<dbReference type="Pfam" id="PF01381">
    <property type="entry name" value="HTH_3"/>
    <property type="match status" value="1"/>
</dbReference>
<keyword evidence="4" id="KW-1185">Reference proteome</keyword>
<gene>
    <name evidence="3" type="ORF">SAMN02745136_04148</name>
</gene>
<dbReference type="EMBL" id="FRAC01000024">
    <property type="protein sequence ID" value="SHL13216.1"/>
    <property type="molecule type" value="Genomic_DNA"/>
</dbReference>
<keyword evidence="1 3" id="KW-0238">DNA-binding</keyword>
<dbReference type="AlphaFoldDB" id="A0A1M6Y4P8"/>
<dbReference type="PANTHER" id="PTHR46558:SF11">
    <property type="entry name" value="HTH-TYPE TRANSCRIPTIONAL REGULATOR XRE"/>
    <property type="match status" value="1"/>
</dbReference>
<feature type="domain" description="HTH cro/C1-type" evidence="2">
    <location>
        <begin position="6"/>
        <end position="60"/>
    </location>
</feature>
<evidence type="ECO:0000313" key="4">
    <source>
        <dbReference type="Proteomes" id="UP000184386"/>
    </source>
</evidence>
<dbReference type="GO" id="GO:0003677">
    <property type="term" value="F:DNA binding"/>
    <property type="evidence" value="ECO:0007669"/>
    <property type="project" value="UniProtKB-KW"/>
</dbReference>
<dbReference type="PROSITE" id="PS50943">
    <property type="entry name" value="HTH_CROC1"/>
    <property type="match status" value="1"/>
</dbReference>
<dbReference type="Gene3D" id="1.10.260.40">
    <property type="entry name" value="lambda repressor-like DNA-binding domains"/>
    <property type="match status" value="1"/>
</dbReference>
<evidence type="ECO:0000259" key="2">
    <source>
        <dbReference type="PROSITE" id="PS50943"/>
    </source>
</evidence>
<proteinExistence type="predicted"/>
<dbReference type="SUPFAM" id="SSF47413">
    <property type="entry name" value="lambda repressor-like DNA-binding domains"/>
    <property type="match status" value="1"/>
</dbReference>
<evidence type="ECO:0000313" key="3">
    <source>
        <dbReference type="EMBL" id="SHL13216.1"/>
    </source>
</evidence>
<evidence type="ECO:0000256" key="1">
    <source>
        <dbReference type="ARBA" id="ARBA00023125"/>
    </source>
</evidence>
<dbReference type="Proteomes" id="UP000184386">
    <property type="component" value="Unassembled WGS sequence"/>
</dbReference>
<dbReference type="OrthoDB" id="9805856at2"/>
<organism evidence="3 4">
    <name type="scientific">Anaerocolumna jejuensis DSM 15929</name>
    <dbReference type="NCBI Taxonomy" id="1121322"/>
    <lineage>
        <taxon>Bacteria</taxon>
        <taxon>Bacillati</taxon>
        <taxon>Bacillota</taxon>
        <taxon>Clostridia</taxon>
        <taxon>Lachnospirales</taxon>
        <taxon>Lachnospiraceae</taxon>
        <taxon>Anaerocolumna</taxon>
    </lineage>
</organism>
<dbReference type="InterPro" id="IPR010982">
    <property type="entry name" value="Lambda_DNA-bd_dom_sf"/>
</dbReference>
<reference evidence="3 4" key="1">
    <citation type="submission" date="2016-11" db="EMBL/GenBank/DDBJ databases">
        <authorList>
            <person name="Jaros S."/>
            <person name="Januszkiewicz K."/>
            <person name="Wedrychowicz H."/>
        </authorList>
    </citation>
    <scope>NUCLEOTIDE SEQUENCE [LARGE SCALE GENOMIC DNA]</scope>
    <source>
        <strain evidence="3 4">DSM 15929</strain>
    </source>
</reference>
<name>A0A1M6Y4P8_9FIRM</name>
<accession>A0A1M6Y4P8</accession>
<dbReference type="SMART" id="SM00530">
    <property type="entry name" value="HTH_XRE"/>
    <property type="match status" value="1"/>
</dbReference>
<dbReference type="PANTHER" id="PTHR46558">
    <property type="entry name" value="TRACRIPTIONAL REGULATORY PROTEIN-RELATED-RELATED"/>
    <property type="match status" value="1"/>
</dbReference>
<sequence length="148" mass="17175">MFDVRLKELREHKGLTQKDLASKLNLTQSTIAYYESGKKLPTVDTLLSLAKYFNVSTDFLLGLSKVQKFSETAVQGNLNESPNYQAIPLTGEHRKIIRYFDRLNNENKEFIIGKMIELYKEQPDDEIARELERYRLELLSKKDLSDLG</sequence>
<dbReference type="InterPro" id="IPR001387">
    <property type="entry name" value="Cro/C1-type_HTH"/>
</dbReference>
<dbReference type="STRING" id="1121322.SAMN02745136_04148"/>
<dbReference type="CDD" id="cd00093">
    <property type="entry name" value="HTH_XRE"/>
    <property type="match status" value="1"/>
</dbReference>